<accession>A0AAV1K077</accession>
<reference evidence="1 2" key="1">
    <citation type="submission" date="2023-11" db="EMBL/GenBank/DDBJ databases">
        <authorList>
            <person name="Okamura Y."/>
        </authorList>
    </citation>
    <scope>NUCLEOTIDE SEQUENCE [LARGE SCALE GENOMIC DNA]</scope>
</reference>
<gene>
    <name evidence="1" type="ORF">LNINA_LOCUS14001</name>
</gene>
<name>A0AAV1K077_9NEOP</name>
<keyword evidence="2" id="KW-1185">Reference proteome</keyword>
<dbReference type="Proteomes" id="UP001497472">
    <property type="component" value="Unassembled WGS sequence"/>
</dbReference>
<comment type="caution">
    <text evidence="1">The sequence shown here is derived from an EMBL/GenBank/DDBJ whole genome shotgun (WGS) entry which is preliminary data.</text>
</comment>
<sequence length="91" mass="9666">MKRCSAKINLASLRRRIGRGPRGAWFDANRLSSTVVSSDCGESSTMVPIKVLINFIAFLAVGVSPEHPTCAGVTLPAASEHWLIVSGKIAS</sequence>
<protein>
    <submittedName>
        <fullName evidence="1">Uncharacterized protein</fullName>
    </submittedName>
</protein>
<dbReference type="AlphaFoldDB" id="A0AAV1K077"/>
<organism evidence="1 2">
    <name type="scientific">Leptosia nina</name>
    <dbReference type="NCBI Taxonomy" id="320188"/>
    <lineage>
        <taxon>Eukaryota</taxon>
        <taxon>Metazoa</taxon>
        <taxon>Ecdysozoa</taxon>
        <taxon>Arthropoda</taxon>
        <taxon>Hexapoda</taxon>
        <taxon>Insecta</taxon>
        <taxon>Pterygota</taxon>
        <taxon>Neoptera</taxon>
        <taxon>Endopterygota</taxon>
        <taxon>Lepidoptera</taxon>
        <taxon>Glossata</taxon>
        <taxon>Ditrysia</taxon>
        <taxon>Papilionoidea</taxon>
        <taxon>Pieridae</taxon>
        <taxon>Pierinae</taxon>
        <taxon>Leptosia</taxon>
    </lineage>
</organism>
<dbReference type="EMBL" id="CAVLEF010000280">
    <property type="protein sequence ID" value="CAK1555165.1"/>
    <property type="molecule type" value="Genomic_DNA"/>
</dbReference>
<evidence type="ECO:0000313" key="1">
    <source>
        <dbReference type="EMBL" id="CAK1555165.1"/>
    </source>
</evidence>
<evidence type="ECO:0000313" key="2">
    <source>
        <dbReference type="Proteomes" id="UP001497472"/>
    </source>
</evidence>
<proteinExistence type="predicted"/>